<proteinExistence type="predicted"/>
<protein>
    <submittedName>
        <fullName evidence="1">Uncharacterized protein</fullName>
    </submittedName>
</protein>
<accession>A0ABW0H064</accession>
<dbReference type="EMBL" id="JBHSLL010000056">
    <property type="protein sequence ID" value="MFC5387307.1"/>
    <property type="molecule type" value="Genomic_DNA"/>
</dbReference>
<name>A0ABW0H064_9HYPH</name>
<evidence type="ECO:0000313" key="2">
    <source>
        <dbReference type="Proteomes" id="UP001596016"/>
    </source>
</evidence>
<evidence type="ECO:0000313" key="1">
    <source>
        <dbReference type="EMBL" id="MFC5387307.1"/>
    </source>
</evidence>
<gene>
    <name evidence="1" type="ORF">ACFPLB_15205</name>
</gene>
<sequence>MAIMVKISVPSIIRIMPPQADASGLAEVIVEDDTGKTFALQLDMEACTALQQALLELERRFLEIA</sequence>
<keyword evidence="2" id="KW-1185">Reference proteome</keyword>
<dbReference type="Proteomes" id="UP001596016">
    <property type="component" value="Unassembled WGS sequence"/>
</dbReference>
<dbReference type="RefSeq" id="WP_378231155.1">
    <property type="nucleotide sequence ID" value="NZ_JBHSLL010000056.1"/>
</dbReference>
<organism evidence="1 2">
    <name type="scientific">Aquamicrobium segne</name>
    <dbReference type="NCBI Taxonomy" id="469547"/>
    <lineage>
        <taxon>Bacteria</taxon>
        <taxon>Pseudomonadati</taxon>
        <taxon>Pseudomonadota</taxon>
        <taxon>Alphaproteobacteria</taxon>
        <taxon>Hyphomicrobiales</taxon>
        <taxon>Phyllobacteriaceae</taxon>
        <taxon>Aquamicrobium</taxon>
    </lineage>
</organism>
<reference evidence="2" key="1">
    <citation type="journal article" date="2019" name="Int. J. Syst. Evol. Microbiol.">
        <title>The Global Catalogue of Microorganisms (GCM) 10K type strain sequencing project: providing services to taxonomists for standard genome sequencing and annotation.</title>
        <authorList>
            <consortium name="The Broad Institute Genomics Platform"/>
            <consortium name="The Broad Institute Genome Sequencing Center for Infectious Disease"/>
            <person name="Wu L."/>
            <person name="Ma J."/>
        </authorList>
    </citation>
    <scope>NUCLEOTIDE SEQUENCE [LARGE SCALE GENOMIC DNA]</scope>
    <source>
        <strain evidence="2">CGMCC 4.1415</strain>
    </source>
</reference>
<comment type="caution">
    <text evidence="1">The sequence shown here is derived from an EMBL/GenBank/DDBJ whole genome shotgun (WGS) entry which is preliminary data.</text>
</comment>